<reference evidence="1 2" key="2">
    <citation type="submission" date="2018-06" db="EMBL/GenBank/DDBJ databases">
        <title>Metagenomic assembly of (sub)arctic Cyanobacteria and their associated microbiome from non-axenic cultures.</title>
        <authorList>
            <person name="Baurain D."/>
        </authorList>
    </citation>
    <scope>NUCLEOTIDE SEQUENCE [LARGE SCALE GENOMIC DNA]</scope>
    <source>
        <strain evidence="1">ULC129bin1</strain>
    </source>
</reference>
<dbReference type="EMBL" id="QBMC01000226">
    <property type="protein sequence ID" value="PZO10247.1"/>
    <property type="molecule type" value="Genomic_DNA"/>
</dbReference>
<reference evidence="2" key="1">
    <citation type="submission" date="2018-04" db="EMBL/GenBank/DDBJ databases">
        <authorList>
            <person name="Cornet L."/>
        </authorList>
    </citation>
    <scope>NUCLEOTIDE SEQUENCE [LARGE SCALE GENOMIC DNA]</scope>
</reference>
<evidence type="ECO:0000313" key="2">
    <source>
        <dbReference type="Proteomes" id="UP000249354"/>
    </source>
</evidence>
<protein>
    <submittedName>
        <fullName evidence="1">Uncharacterized protein</fullName>
    </submittedName>
</protein>
<sequence length="403" mass="44864">MSRESCLSHPPKQAMAIIRQDYYQLTGRDACAAALLNLFEYWANAAISTDPSIERPWVGARPIREFEQMLLGIATDKQIRKRLVLLEASGFIQTQPPARRGAAKMYRVLVPELQQAVSALASDPDVPLGSNNQAVVGQMTEEVKMPRLNNRLDSGQMTQVSSVKQPVLRRSNDRALKKISPEFRKEDLKEKDLKEAESCLFDLSEKAKPEREKMSTSVQVGTVCYSQPPETIDLAELWTANTEKASAQLRAIAPGHKRLAMVAHGFGYWWVGPGLNDFDEHLIRACRNRKRKFQQSDSDSDAKTFINNMIRNGDWGNFALRCEEAQALRERATALPVAPAVEPSATGRSPFERSEKERQASALGLARFKVGRGEIERAKAIAQQFGLRLADIGLSKTPISCAA</sequence>
<gene>
    <name evidence="1" type="ORF">DCF25_20930</name>
</gene>
<evidence type="ECO:0000313" key="1">
    <source>
        <dbReference type="EMBL" id="PZO10247.1"/>
    </source>
</evidence>
<organism evidence="1 2">
    <name type="scientific">Leptolyngbya foveolarum</name>
    <dbReference type="NCBI Taxonomy" id="47253"/>
    <lineage>
        <taxon>Bacteria</taxon>
        <taxon>Bacillati</taxon>
        <taxon>Cyanobacteriota</taxon>
        <taxon>Cyanophyceae</taxon>
        <taxon>Leptolyngbyales</taxon>
        <taxon>Leptolyngbyaceae</taxon>
        <taxon>Leptolyngbya group</taxon>
        <taxon>Leptolyngbya</taxon>
    </lineage>
</organism>
<dbReference type="AlphaFoldDB" id="A0A2W4TTC4"/>
<name>A0A2W4TTC4_9CYAN</name>
<proteinExistence type="predicted"/>
<dbReference type="Proteomes" id="UP000249354">
    <property type="component" value="Unassembled WGS sequence"/>
</dbReference>
<comment type="caution">
    <text evidence="1">The sequence shown here is derived from an EMBL/GenBank/DDBJ whole genome shotgun (WGS) entry which is preliminary data.</text>
</comment>
<accession>A0A2W4TTC4</accession>